<evidence type="ECO:0000256" key="1">
    <source>
        <dbReference type="SAM" id="Coils"/>
    </source>
</evidence>
<dbReference type="EMBL" id="CABWIB010000001">
    <property type="protein sequence ID" value="VWL85890.1"/>
    <property type="molecule type" value="Genomic_DNA"/>
</dbReference>
<sequence>MDSTKIDFEIFSVPELRVNVGDIAKMYMTKMGSELIIQEVKVKKNINEKYELKNNDILIHRFNFSVYLVEKGYINQEEKHYPFNNFYILRLKEIKYAKLVKILLEILVDKVKKEKEDLSMKVLSEIIKEKLAVVLDKIEDKKVFSLVEDLIHNFENEKENIKRYLESRNEYVNKTIIEVMFDE</sequence>
<evidence type="ECO:0000313" key="2">
    <source>
        <dbReference type="EMBL" id="VWL85890.1"/>
    </source>
</evidence>
<gene>
    <name evidence="2" type="ORF">OMES3154_01176</name>
</gene>
<dbReference type="RefSeq" id="WP_156683852.1">
    <property type="nucleotide sequence ID" value="NZ_CABWIB010000001.1"/>
</dbReference>
<proteinExistence type="predicted"/>
<reference evidence="2 3" key="1">
    <citation type="submission" date="2019-10" db="EMBL/GenBank/DDBJ databases">
        <authorList>
            <person name="Blom J."/>
        </authorList>
    </citation>
    <scope>NUCLEOTIDE SEQUENCE [LARGE SCALE GENOMIC DNA]</scope>
    <source>
        <strain evidence="2 3">ES3154-GLU</strain>
    </source>
</reference>
<dbReference type="Proteomes" id="UP000419017">
    <property type="component" value="Unassembled WGS sequence"/>
</dbReference>
<keyword evidence="3" id="KW-1185">Reference proteome</keyword>
<accession>A0A6I8MFI7</accession>
<keyword evidence="1" id="KW-0175">Coiled coil</keyword>
<name>A0A6I8MFI7_9FUSO</name>
<organism evidence="2 3">
    <name type="scientific">Oceanivirga miroungae</name>
    <dbReference type="NCBI Taxonomy" id="1130046"/>
    <lineage>
        <taxon>Bacteria</taxon>
        <taxon>Fusobacteriati</taxon>
        <taxon>Fusobacteriota</taxon>
        <taxon>Fusobacteriia</taxon>
        <taxon>Fusobacteriales</taxon>
        <taxon>Leptotrichiaceae</taxon>
        <taxon>Oceanivirga</taxon>
    </lineage>
</organism>
<dbReference type="AlphaFoldDB" id="A0A6I8MFI7"/>
<feature type="coiled-coil region" evidence="1">
    <location>
        <begin position="147"/>
        <end position="174"/>
    </location>
</feature>
<protein>
    <submittedName>
        <fullName evidence="2">Uncharacterized protein</fullName>
    </submittedName>
</protein>
<evidence type="ECO:0000313" key="3">
    <source>
        <dbReference type="Proteomes" id="UP000419017"/>
    </source>
</evidence>